<evidence type="ECO:0000313" key="11">
    <source>
        <dbReference type="EMBL" id="MCC3298291.1"/>
    </source>
</evidence>
<dbReference type="GO" id="GO:0044780">
    <property type="term" value="P:bacterial-type flagellum assembly"/>
    <property type="evidence" value="ECO:0007669"/>
    <property type="project" value="InterPro"/>
</dbReference>
<evidence type="ECO:0000256" key="1">
    <source>
        <dbReference type="ARBA" id="ARBA00004365"/>
    </source>
</evidence>
<keyword evidence="12" id="KW-1185">Reference proteome</keyword>
<dbReference type="AlphaFoldDB" id="A0A9X1MEU2"/>
<feature type="domain" description="Flagellar hook-associated protein FlgK helical" evidence="10">
    <location>
        <begin position="101"/>
        <end position="333"/>
    </location>
</feature>
<proteinExistence type="inferred from homology"/>
<dbReference type="InterPro" id="IPR002371">
    <property type="entry name" value="FlgK"/>
</dbReference>
<accession>A0A9X1MEU2</accession>
<evidence type="ECO:0000259" key="9">
    <source>
        <dbReference type="Pfam" id="PF06429"/>
    </source>
</evidence>
<gene>
    <name evidence="7 11" type="primary">flgK</name>
    <name evidence="11" type="ORF">LJ757_10785</name>
</gene>
<dbReference type="SUPFAM" id="SSF64518">
    <property type="entry name" value="Phase 1 flagellin"/>
    <property type="match status" value="1"/>
</dbReference>
<dbReference type="Pfam" id="PF00460">
    <property type="entry name" value="Flg_bb_rod"/>
    <property type="match status" value="1"/>
</dbReference>
<feature type="domain" description="Flagellar basal-body/hook protein C-terminal" evidence="9">
    <location>
        <begin position="419"/>
        <end position="459"/>
    </location>
</feature>
<dbReference type="GO" id="GO:0005576">
    <property type="term" value="C:extracellular region"/>
    <property type="evidence" value="ECO:0007669"/>
    <property type="project" value="UniProtKB-SubCell"/>
</dbReference>
<name>A0A9X1MEU2_9MICC</name>
<dbReference type="Proteomes" id="UP001139158">
    <property type="component" value="Unassembled WGS sequence"/>
</dbReference>
<reference evidence="11" key="1">
    <citation type="submission" date="2021-10" db="EMBL/GenBank/DDBJ databases">
        <title>Novel species in genus Arthrobacter.</title>
        <authorList>
            <person name="Liu Y."/>
        </authorList>
    </citation>
    <scope>NUCLEOTIDE SEQUENCE</scope>
    <source>
        <strain evidence="11">Zg-Y453</strain>
    </source>
</reference>
<dbReference type="RefSeq" id="WP_227896164.1">
    <property type="nucleotide sequence ID" value="NZ_CP099466.1"/>
</dbReference>
<protein>
    <recommendedName>
        <fullName evidence="4 7">Flagellar hook-associated protein 1</fullName>
        <shortName evidence="7">HAP1</shortName>
    </recommendedName>
</protein>
<evidence type="ECO:0000256" key="7">
    <source>
        <dbReference type="RuleBase" id="RU362065"/>
    </source>
</evidence>
<evidence type="ECO:0000259" key="10">
    <source>
        <dbReference type="Pfam" id="PF22638"/>
    </source>
</evidence>
<evidence type="ECO:0000313" key="12">
    <source>
        <dbReference type="Proteomes" id="UP001139158"/>
    </source>
</evidence>
<comment type="subcellular location">
    <subcellularLocation>
        <location evidence="1 7">Bacterial flagellum</location>
    </subcellularLocation>
    <subcellularLocation>
        <location evidence="2 7">Secreted</location>
    </subcellularLocation>
</comment>
<evidence type="ECO:0000256" key="6">
    <source>
        <dbReference type="ARBA" id="ARBA00023143"/>
    </source>
</evidence>
<dbReference type="InterPro" id="IPR001444">
    <property type="entry name" value="Flag_bb_rod_N"/>
</dbReference>
<evidence type="ECO:0000256" key="3">
    <source>
        <dbReference type="ARBA" id="ARBA00009677"/>
    </source>
</evidence>
<dbReference type="InterPro" id="IPR010930">
    <property type="entry name" value="Flg_bb/hook_C_dom"/>
</dbReference>
<dbReference type="Pfam" id="PF22638">
    <property type="entry name" value="FlgK_D1"/>
    <property type="match status" value="1"/>
</dbReference>
<organism evidence="11 12">
    <name type="scientific">Arthrobacter caoxuetaonis</name>
    <dbReference type="NCBI Taxonomy" id="2886935"/>
    <lineage>
        <taxon>Bacteria</taxon>
        <taxon>Bacillati</taxon>
        <taxon>Actinomycetota</taxon>
        <taxon>Actinomycetes</taxon>
        <taxon>Micrococcales</taxon>
        <taxon>Micrococcaceae</taxon>
        <taxon>Arthrobacter</taxon>
    </lineage>
</organism>
<dbReference type="PANTHER" id="PTHR30033:SF1">
    <property type="entry name" value="FLAGELLAR HOOK-ASSOCIATED PROTEIN 1"/>
    <property type="match status" value="1"/>
</dbReference>
<comment type="caution">
    <text evidence="11">The sequence shown here is derived from an EMBL/GenBank/DDBJ whole genome shotgun (WGS) entry which is preliminary data.</text>
</comment>
<comment type="similarity">
    <text evidence="3 7">Belongs to the flagella basal body rod proteins family.</text>
</comment>
<dbReference type="PANTHER" id="PTHR30033">
    <property type="entry name" value="FLAGELLAR HOOK-ASSOCIATED PROTEIN 1"/>
    <property type="match status" value="1"/>
</dbReference>
<evidence type="ECO:0000256" key="4">
    <source>
        <dbReference type="ARBA" id="ARBA00016244"/>
    </source>
</evidence>
<keyword evidence="11" id="KW-0969">Cilium</keyword>
<evidence type="ECO:0000256" key="5">
    <source>
        <dbReference type="ARBA" id="ARBA00022525"/>
    </source>
</evidence>
<keyword evidence="11" id="KW-0966">Cell projection</keyword>
<dbReference type="InterPro" id="IPR053927">
    <property type="entry name" value="FlgK_helical"/>
</dbReference>
<evidence type="ECO:0000259" key="8">
    <source>
        <dbReference type="Pfam" id="PF00460"/>
    </source>
</evidence>
<dbReference type="GO" id="GO:0009424">
    <property type="term" value="C:bacterial-type flagellum hook"/>
    <property type="evidence" value="ECO:0007669"/>
    <property type="project" value="UniProtKB-UniRule"/>
</dbReference>
<sequence>MSTFSGLNTAYTGLSAARKGLDVVGQNIANVNTPGYTRQRVTTSAMGGAAITGKFATGARVGQGVSVDGIARLGSMQLDTRVRATAAASGFSAVRANALAGLEASLNEPGKNGISASLTEFWAAWQGVSNKPGNEAAATALIGQATMLATQVATGYQAVEEQWTGAYKQLKDMEAELNGTASQIAAINAQIRTVQASGGTANELIDQRNALTTTIAALAGGTVRESEHGMVDVLIDGNAIVSGDIVRPVQVAGGIAMGADAPRLEWSHRPGINMAASGEIAGVLSVLAPAADGGILASAAEGYNNFARSLATAVNAVHNGGTNTAGTVVGDFFSHTTDPAALSLKVVPANASGIATGAVGNGNLDNSIADAIAQLGAGAGSPDSIWANFVSGIGASTRVEMQQADLAGVAASAAVGMQLSNSSVDLDEENLNLLAYQHAYQGSARVMTAIDEMLDTLINRTGIVGR</sequence>
<keyword evidence="11" id="KW-0282">Flagellum</keyword>
<dbReference type="GO" id="GO:0005198">
    <property type="term" value="F:structural molecule activity"/>
    <property type="evidence" value="ECO:0007669"/>
    <property type="project" value="UniProtKB-UniRule"/>
</dbReference>
<keyword evidence="6 7" id="KW-0975">Bacterial flagellum</keyword>
<dbReference type="EMBL" id="JAJFZV010000011">
    <property type="protein sequence ID" value="MCC3298291.1"/>
    <property type="molecule type" value="Genomic_DNA"/>
</dbReference>
<dbReference type="Pfam" id="PF06429">
    <property type="entry name" value="Flg_bbr_C"/>
    <property type="match status" value="1"/>
</dbReference>
<evidence type="ECO:0000256" key="2">
    <source>
        <dbReference type="ARBA" id="ARBA00004613"/>
    </source>
</evidence>
<keyword evidence="5 7" id="KW-0964">Secreted</keyword>
<dbReference type="PRINTS" id="PR01005">
    <property type="entry name" value="FLGHOOKAP1"/>
</dbReference>
<feature type="domain" description="Flagellar basal body rod protein N-terminal" evidence="8">
    <location>
        <begin position="7"/>
        <end position="37"/>
    </location>
</feature>
<dbReference type="NCBIfam" id="TIGR02492">
    <property type="entry name" value="flgK_ends"/>
    <property type="match status" value="1"/>
</dbReference>